<protein>
    <recommendedName>
        <fullName evidence="5">Endonuclease/exonuclease/phosphatase family protein</fullName>
    </recommendedName>
</protein>
<organism evidence="3 4">
    <name type="scientific">Streptomyces coryli</name>
    <dbReference type="NCBI Taxonomy" id="1128680"/>
    <lineage>
        <taxon>Bacteria</taxon>
        <taxon>Bacillati</taxon>
        <taxon>Actinomycetota</taxon>
        <taxon>Actinomycetes</taxon>
        <taxon>Kitasatosporales</taxon>
        <taxon>Streptomycetaceae</taxon>
        <taxon>Streptomyces</taxon>
    </lineage>
</organism>
<evidence type="ECO:0000256" key="2">
    <source>
        <dbReference type="SAM" id="SignalP"/>
    </source>
</evidence>
<proteinExistence type="predicted"/>
<reference evidence="3 4" key="1">
    <citation type="submission" date="2020-02" db="EMBL/GenBank/DDBJ databases">
        <title>Whole-genome analyses of novel actinobacteria.</title>
        <authorList>
            <person name="Sahin N."/>
        </authorList>
    </citation>
    <scope>NUCLEOTIDE SEQUENCE [LARGE SCALE GENOMIC DNA]</scope>
    <source>
        <strain evidence="3 4">A7024</strain>
    </source>
</reference>
<evidence type="ECO:0000256" key="1">
    <source>
        <dbReference type="SAM" id="MobiDB-lite"/>
    </source>
</evidence>
<dbReference type="AlphaFoldDB" id="A0A6G4TUE7"/>
<accession>A0A6G4TUE7</accession>
<sequence>MRTSRLLAGVAALAAPLLVTPSAPAAPAEAVPNNDPSFLQVYDANVENLPVSTEPKCPGDWHDLMYYMRLQQYRPDIYLVQQVGGQEQLNTLLTRMKEHFGESYAGVVAEANPEPGGGSCGAEKAIQTNAVIWRTDRLSLKLSASPKNRWQAQREDPNDPDTCIANNQARSKGVKALLHDKGSGKDVTAASFHWPTISHGGMKCAPSNAGELSNELTEDGYGGADLYVAGGDTNHGDRKTAGGWTDWYAAVNADVGGKHRFRDAGYAKCAASGGSIPDCLAKDWTHINDDGDHRRIDYLLARRPAGGPPATTGTVIPGFDEGDAADKELTGDDRTDLDYSDHRAVGARVGY</sequence>
<feature type="compositionally biased region" description="Basic and acidic residues" evidence="1">
    <location>
        <begin position="324"/>
        <end position="333"/>
    </location>
</feature>
<evidence type="ECO:0000313" key="3">
    <source>
        <dbReference type="EMBL" id="NGN63605.1"/>
    </source>
</evidence>
<dbReference type="EMBL" id="JAAKZV010000017">
    <property type="protein sequence ID" value="NGN63605.1"/>
    <property type="molecule type" value="Genomic_DNA"/>
</dbReference>
<comment type="caution">
    <text evidence="3">The sequence shown here is derived from an EMBL/GenBank/DDBJ whole genome shotgun (WGS) entry which is preliminary data.</text>
</comment>
<feature type="signal peptide" evidence="2">
    <location>
        <begin position="1"/>
        <end position="25"/>
    </location>
</feature>
<dbReference type="Gene3D" id="3.60.10.10">
    <property type="entry name" value="Endonuclease/exonuclease/phosphatase"/>
    <property type="match status" value="1"/>
</dbReference>
<feature type="region of interest" description="Disordered" evidence="1">
    <location>
        <begin position="303"/>
        <end position="333"/>
    </location>
</feature>
<gene>
    <name evidence="3" type="ORF">G5C51_06750</name>
</gene>
<evidence type="ECO:0000313" key="4">
    <source>
        <dbReference type="Proteomes" id="UP000481583"/>
    </source>
</evidence>
<feature type="chain" id="PRO_5026075622" description="Endonuclease/exonuclease/phosphatase family protein" evidence="2">
    <location>
        <begin position="26"/>
        <end position="351"/>
    </location>
</feature>
<keyword evidence="2" id="KW-0732">Signal</keyword>
<evidence type="ECO:0008006" key="5">
    <source>
        <dbReference type="Google" id="ProtNLM"/>
    </source>
</evidence>
<keyword evidence="4" id="KW-1185">Reference proteome</keyword>
<dbReference type="Proteomes" id="UP000481583">
    <property type="component" value="Unassembled WGS sequence"/>
</dbReference>
<name>A0A6G4TUE7_9ACTN</name>
<dbReference type="RefSeq" id="WP_165233306.1">
    <property type="nucleotide sequence ID" value="NZ_JAAKZV010000017.1"/>
</dbReference>
<dbReference type="SUPFAM" id="SSF56219">
    <property type="entry name" value="DNase I-like"/>
    <property type="match status" value="1"/>
</dbReference>
<dbReference type="InterPro" id="IPR036691">
    <property type="entry name" value="Endo/exonu/phosph_ase_sf"/>
</dbReference>